<reference evidence="4 5" key="1">
    <citation type="submission" date="2018-08" db="EMBL/GenBank/DDBJ databases">
        <title>Genome and evolution of the arbuscular mycorrhizal fungus Diversispora epigaea (formerly Glomus versiforme) and its bacterial endosymbionts.</title>
        <authorList>
            <person name="Sun X."/>
            <person name="Fei Z."/>
            <person name="Harrison M."/>
        </authorList>
    </citation>
    <scope>NUCLEOTIDE SEQUENCE [LARGE SCALE GENOMIC DNA]</scope>
    <source>
        <strain evidence="4 5">IT104</strain>
    </source>
</reference>
<dbReference type="Gene3D" id="3.30.420.10">
    <property type="entry name" value="Ribonuclease H-like superfamily/Ribonuclease H"/>
    <property type="match status" value="1"/>
</dbReference>
<evidence type="ECO:0000256" key="1">
    <source>
        <dbReference type="ARBA" id="ARBA00005300"/>
    </source>
</evidence>
<feature type="compositionally biased region" description="Polar residues" evidence="2">
    <location>
        <begin position="57"/>
        <end position="74"/>
    </location>
</feature>
<sequence>MISLFQIKESHSQPEIQRPTSSRIRPRVYQQTSNRLSLNLSLPQYTTPLTIRSENLSPVKSVSSRTRTPPTLTFFNRPEERSPSPLKNLRQFQRDYLTRADTHSSDEETTYQPIAGSSRPNPNQNLINFSNQIIVNYSQHNSQEEQQEEQEEEQDNRNNNPLFQYYNPNIENNNNIQKPEEDNPSGGLSREHTNNNSDIQEESEEEMAFVVKPPKFSGVHNEDPKEWLEDFVMGSHVPRTTHERESNTVYTMATNQEKAERDETPSLVIQHLIQETIKGEVKSPLIPCEECELKNTTSLRDSRILLKNETKKCLIRTDINQIRSISTRQRIVSTTHKEDKRIKRRLLISPKSVRIYFENTTNIGSTNQQKDTSVSTGNKINDLKAELLQYAQIVFYTDGSLLKNQEQGNHKGKRGEDKMDIGLAISPEGYDEKILDFSTRITGPASSSRAELWAILMALELAPPNTKIKIYTDSASAIAAIKRFMVDKGRKKAKDLKNPNVLQAISDKCNGKRNIFELNKVKAHTGVFLNEKADLLVKESVNSNSWIKINPEFLQRRINFEWKNQSIDTDIKEFSKREQKINWYVNWKTQYKVVKWCNQNITKETDWKLIQHFIHKTKISSKNTDKEDNNNRTFSIKVLNDELPNGFCINLKKSKYFKNPKSILGTCITSTKKSPLKETRCLQGYDSIIRNKLIQQLAIIEINQGSKKKKAELVAALQKESFIKIDVGRKLRGIVKSDHFSLVDMIRGLVYKHMQNKIKTIIITDTNKVKEIQKQILIFLRMIMKKQWEERCKLFLK</sequence>
<comment type="similarity">
    <text evidence="1">Belongs to the RNase H family.</text>
</comment>
<comment type="caution">
    <text evidence="4">The sequence shown here is derived from an EMBL/GenBank/DDBJ whole genome shotgun (WGS) entry which is preliminary data.</text>
</comment>
<dbReference type="InterPro" id="IPR002156">
    <property type="entry name" value="RNaseH_domain"/>
</dbReference>
<feature type="compositionally biased region" description="Basic and acidic residues" evidence="2">
    <location>
        <begin position="92"/>
        <end position="106"/>
    </location>
</feature>
<gene>
    <name evidence="4" type="ORF">Glove_375g87</name>
</gene>
<dbReference type="GO" id="GO:0003676">
    <property type="term" value="F:nucleic acid binding"/>
    <property type="evidence" value="ECO:0007669"/>
    <property type="project" value="InterPro"/>
</dbReference>
<name>A0A397H944_9GLOM</name>
<dbReference type="EMBL" id="PQFF01000338">
    <property type="protein sequence ID" value="RHZ58204.1"/>
    <property type="molecule type" value="Genomic_DNA"/>
</dbReference>
<dbReference type="OrthoDB" id="417320at2759"/>
<dbReference type="InterPro" id="IPR036397">
    <property type="entry name" value="RNaseH_sf"/>
</dbReference>
<feature type="domain" description="RNase H type-1" evidence="3">
    <location>
        <begin position="389"/>
        <end position="542"/>
    </location>
</feature>
<dbReference type="AlphaFoldDB" id="A0A397H944"/>
<evidence type="ECO:0000256" key="2">
    <source>
        <dbReference type="SAM" id="MobiDB-lite"/>
    </source>
</evidence>
<dbReference type="PROSITE" id="PS50879">
    <property type="entry name" value="RNASE_H_1"/>
    <property type="match status" value="1"/>
</dbReference>
<dbReference type="Proteomes" id="UP000266861">
    <property type="component" value="Unassembled WGS sequence"/>
</dbReference>
<dbReference type="InterPro" id="IPR050092">
    <property type="entry name" value="RNase_H"/>
</dbReference>
<proteinExistence type="inferred from homology"/>
<feature type="compositionally biased region" description="Acidic residues" evidence="2">
    <location>
        <begin position="145"/>
        <end position="154"/>
    </location>
</feature>
<feature type="region of interest" description="Disordered" evidence="2">
    <location>
        <begin position="139"/>
        <end position="206"/>
    </location>
</feature>
<dbReference type="Pfam" id="PF00075">
    <property type="entry name" value="RNase_H"/>
    <property type="match status" value="1"/>
</dbReference>
<evidence type="ECO:0000259" key="3">
    <source>
        <dbReference type="PROSITE" id="PS50879"/>
    </source>
</evidence>
<feature type="region of interest" description="Disordered" evidence="2">
    <location>
        <begin position="1"/>
        <end position="29"/>
    </location>
</feature>
<protein>
    <recommendedName>
        <fullName evidence="3">RNase H type-1 domain-containing protein</fullName>
    </recommendedName>
</protein>
<feature type="region of interest" description="Disordered" evidence="2">
    <location>
        <begin position="57"/>
        <end position="126"/>
    </location>
</feature>
<dbReference type="GO" id="GO:0043137">
    <property type="term" value="P:DNA replication, removal of RNA primer"/>
    <property type="evidence" value="ECO:0007669"/>
    <property type="project" value="TreeGrafter"/>
</dbReference>
<dbReference type="PANTHER" id="PTHR10642:SF25">
    <property type="entry name" value="RNASE H TYPE-1 DOMAIN-CONTAINING PROTEIN"/>
    <property type="match status" value="1"/>
</dbReference>
<keyword evidence="5" id="KW-1185">Reference proteome</keyword>
<dbReference type="SUPFAM" id="SSF53098">
    <property type="entry name" value="Ribonuclease H-like"/>
    <property type="match status" value="1"/>
</dbReference>
<dbReference type="InterPro" id="IPR012337">
    <property type="entry name" value="RNaseH-like_sf"/>
</dbReference>
<dbReference type="GO" id="GO:0004523">
    <property type="term" value="F:RNA-DNA hybrid ribonuclease activity"/>
    <property type="evidence" value="ECO:0007669"/>
    <property type="project" value="InterPro"/>
</dbReference>
<evidence type="ECO:0000313" key="5">
    <source>
        <dbReference type="Proteomes" id="UP000266861"/>
    </source>
</evidence>
<accession>A0A397H944</accession>
<feature type="compositionally biased region" description="Low complexity" evidence="2">
    <location>
        <begin position="164"/>
        <end position="177"/>
    </location>
</feature>
<evidence type="ECO:0000313" key="4">
    <source>
        <dbReference type="EMBL" id="RHZ58204.1"/>
    </source>
</evidence>
<organism evidence="4 5">
    <name type="scientific">Diversispora epigaea</name>
    <dbReference type="NCBI Taxonomy" id="1348612"/>
    <lineage>
        <taxon>Eukaryota</taxon>
        <taxon>Fungi</taxon>
        <taxon>Fungi incertae sedis</taxon>
        <taxon>Mucoromycota</taxon>
        <taxon>Glomeromycotina</taxon>
        <taxon>Glomeromycetes</taxon>
        <taxon>Diversisporales</taxon>
        <taxon>Diversisporaceae</taxon>
        <taxon>Diversispora</taxon>
    </lineage>
</organism>
<dbReference type="PANTHER" id="PTHR10642">
    <property type="entry name" value="RIBONUCLEASE H1"/>
    <property type="match status" value="1"/>
</dbReference>
<feature type="compositionally biased region" description="Polar residues" evidence="2">
    <location>
        <begin position="13"/>
        <end position="29"/>
    </location>
</feature>